<feature type="region of interest" description="Disordered" evidence="1">
    <location>
        <begin position="1"/>
        <end position="126"/>
    </location>
</feature>
<feature type="compositionally biased region" description="Low complexity" evidence="1">
    <location>
        <begin position="11"/>
        <end position="42"/>
    </location>
</feature>
<feature type="non-terminal residue" evidence="2">
    <location>
        <position position="126"/>
    </location>
</feature>
<dbReference type="AlphaFoldDB" id="K0RTY2"/>
<comment type="caution">
    <text evidence="2">The sequence shown here is derived from an EMBL/GenBank/DDBJ whole genome shotgun (WGS) entry which is preliminary data.</text>
</comment>
<feature type="compositionally biased region" description="Acidic residues" evidence="1">
    <location>
        <begin position="59"/>
        <end position="84"/>
    </location>
</feature>
<reference evidence="2 3" key="1">
    <citation type="journal article" date="2012" name="Genome Biol.">
        <title>Genome and low-iron response of an oceanic diatom adapted to chronic iron limitation.</title>
        <authorList>
            <person name="Lommer M."/>
            <person name="Specht M."/>
            <person name="Roy A.S."/>
            <person name="Kraemer L."/>
            <person name="Andreson R."/>
            <person name="Gutowska M.A."/>
            <person name="Wolf J."/>
            <person name="Bergner S.V."/>
            <person name="Schilhabel M.B."/>
            <person name="Klostermeier U.C."/>
            <person name="Beiko R.G."/>
            <person name="Rosenstiel P."/>
            <person name="Hippler M."/>
            <person name="Laroche J."/>
        </authorList>
    </citation>
    <scope>NUCLEOTIDE SEQUENCE [LARGE SCALE GENOMIC DNA]</scope>
    <source>
        <strain evidence="2 3">CCMP1005</strain>
    </source>
</reference>
<proteinExistence type="predicted"/>
<evidence type="ECO:0000256" key="1">
    <source>
        <dbReference type="SAM" id="MobiDB-lite"/>
    </source>
</evidence>
<name>K0RTY2_THAOC</name>
<evidence type="ECO:0000313" key="2">
    <source>
        <dbReference type="EMBL" id="EJK57298.1"/>
    </source>
</evidence>
<organism evidence="2 3">
    <name type="scientific">Thalassiosira oceanica</name>
    <name type="common">Marine diatom</name>
    <dbReference type="NCBI Taxonomy" id="159749"/>
    <lineage>
        <taxon>Eukaryota</taxon>
        <taxon>Sar</taxon>
        <taxon>Stramenopiles</taxon>
        <taxon>Ochrophyta</taxon>
        <taxon>Bacillariophyta</taxon>
        <taxon>Coscinodiscophyceae</taxon>
        <taxon>Thalassiosirophycidae</taxon>
        <taxon>Thalassiosirales</taxon>
        <taxon>Thalassiosiraceae</taxon>
        <taxon>Thalassiosira</taxon>
    </lineage>
</organism>
<evidence type="ECO:0000313" key="3">
    <source>
        <dbReference type="Proteomes" id="UP000266841"/>
    </source>
</evidence>
<keyword evidence="3" id="KW-1185">Reference proteome</keyword>
<gene>
    <name evidence="2" type="ORF">THAOC_22670</name>
</gene>
<sequence>MGKKGKRSRNAAAVSDESAADDSSSAASAPPPSDAASRKPPALRMTPEETAEDLRCEDPYGDDESYDSYEEVYESSGDEDEEYMEAMASGDGERAAGLASSRMDTDGGDGARLPAIAPNHGECPPC</sequence>
<dbReference type="EMBL" id="AGNL01028681">
    <property type="protein sequence ID" value="EJK57298.1"/>
    <property type="molecule type" value="Genomic_DNA"/>
</dbReference>
<accession>K0RTY2</accession>
<dbReference type="Proteomes" id="UP000266841">
    <property type="component" value="Unassembled WGS sequence"/>
</dbReference>
<protein>
    <submittedName>
        <fullName evidence="2">Uncharacterized protein</fullName>
    </submittedName>
</protein>